<protein>
    <submittedName>
        <fullName evidence="1">Nucleotidyl transferase AbiEii/AbiGii toxin family protein</fullName>
    </submittedName>
</protein>
<keyword evidence="1" id="KW-0808">Transferase</keyword>
<dbReference type="EMBL" id="DVIT01000002">
    <property type="protein sequence ID" value="HIS46052.1"/>
    <property type="molecule type" value="Genomic_DNA"/>
</dbReference>
<evidence type="ECO:0000313" key="1">
    <source>
        <dbReference type="EMBL" id="HIS46052.1"/>
    </source>
</evidence>
<organism evidence="1 2">
    <name type="scientific">Candidatus Scybalocola faecigallinarum</name>
    <dbReference type="NCBI Taxonomy" id="2840941"/>
    <lineage>
        <taxon>Bacteria</taxon>
        <taxon>Bacillati</taxon>
        <taxon>Bacillota</taxon>
        <taxon>Clostridia</taxon>
        <taxon>Lachnospirales</taxon>
        <taxon>Lachnospiraceae</taxon>
        <taxon>Lachnospiraceae incertae sedis</taxon>
        <taxon>Candidatus Scybalocola (ex Gilroy et al. 2021)</taxon>
    </lineage>
</organism>
<dbReference type="InterPro" id="IPR014942">
    <property type="entry name" value="AbiEii"/>
</dbReference>
<dbReference type="Gene3D" id="3.10.450.620">
    <property type="entry name" value="JHP933, nucleotidyltransferase-like core domain"/>
    <property type="match status" value="1"/>
</dbReference>
<accession>A0A9D1F2R0</accession>
<sequence>MYLHKNREMFRDIIEQTAEQSGRIPIVVEKDYYVTLILKLLAEQLELCVFKGGTSLSKGFHAINRFSEDIDITFKEHIGESRRKKLKNVILKGISEELEMPIANWNETQSDRDYNAYFFSYTSVFKLEDERLPQHIKLETALGSYAFPTQLVEIHNFIGDYLESRNRKDIAEQFSLNTFSMNLQSLERTYIDKIYRLLYPVLELLVTGNLPEI</sequence>
<reference evidence="1" key="1">
    <citation type="submission" date="2020-10" db="EMBL/GenBank/DDBJ databases">
        <authorList>
            <person name="Gilroy R."/>
        </authorList>
    </citation>
    <scope>NUCLEOTIDE SEQUENCE</scope>
    <source>
        <strain evidence="1">CHK178-757</strain>
    </source>
</reference>
<comment type="caution">
    <text evidence="1">The sequence shown here is derived from an EMBL/GenBank/DDBJ whole genome shotgun (WGS) entry which is preliminary data.</text>
</comment>
<dbReference type="GO" id="GO:0016740">
    <property type="term" value="F:transferase activity"/>
    <property type="evidence" value="ECO:0007669"/>
    <property type="project" value="UniProtKB-KW"/>
</dbReference>
<evidence type="ECO:0000313" key="2">
    <source>
        <dbReference type="Proteomes" id="UP000823927"/>
    </source>
</evidence>
<dbReference type="AlphaFoldDB" id="A0A9D1F2R0"/>
<gene>
    <name evidence="1" type="ORF">IAB46_00560</name>
</gene>
<dbReference type="Pfam" id="PF08843">
    <property type="entry name" value="AbiEii"/>
    <property type="match status" value="1"/>
</dbReference>
<reference evidence="1" key="2">
    <citation type="journal article" date="2021" name="PeerJ">
        <title>Extensive microbial diversity within the chicken gut microbiome revealed by metagenomics and culture.</title>
        <authorList>
            <person name="Gilroy R."/>
            <person name="Ravi A."/>
            <person name="Getino M."/>
            <person name="Pursley I."/>
            <person name="Horton D.L."/>
            <person name="Alikhan N.F."/>
            <person name="Baker D."/>
            <person name="Gharbi K."/>
            <person name="Hall N."/>
            <person name="Watson M."/>
            <person name="Adriaenssens E.M."/>
            <person name="Foster-Nyarko E."/>
            <person name="Jarju S."/>
            <person name="Secka A."/>
            <person name="Antonio M."/>
            <person name="Oren A."/>
            <person name="Chaudhuri R.R."/>
            <person name="La Ragione R."/>
            <person name="Hildebrand F."/>
            <person name="Pallen M.J."/>
        </authorList>
    </citation>
    <scope>NUCLEOTIDE SEQUENCE</scope>
    <source>
        <strain evidence="1">CHK178-757</strain>
    </source>
</reference>
<dbReference type="Proteomes" id="UP000823927">
    <property type="component" value="Unassembled WGS sequence"/>
</dbReference>
<proteinExistence type="predicted"/>
<name>A0A9D1F2R0_9FIRM</name>